<feature type="compositionally biased region" description="Basic and acidic residues" evidence="1">
    <location>
        <begin position="1310"/>
        <end position="1324"/>
    </location>
</feature>
<feature type="region of interest" description="Disordered" evidence="1">
    <location>
        <begin position="2830"/>
        <end position="2877"/>
    </location>
</feature>
<feature type="compositionally biased region" description="Basic and acidic residues" evidence="1">
    <location>
        <begin position="924"/>
        <end position="941"/>
    </location>
</feature>
<name>A0AAD9NQB6_RIDPI</name>
<feature type="region of interest" description="Disordered" evidence="1">
    <location>
        <begin position="1"/>
        <end position="23"/>
    </location>
</feature>
<evidence type="ECO:0000256" key="1">
    <source>
        <dbReference type="SAM" id="MobiDB-lite"/>
    </source>
</evidence>
<feature type="region of interest" description="Disordered" evidence="1">
    <location>
        <begin position="3104"/>
        <end position="3126"/>
    </location>
</feature>
<feature type="region of interest" description="Disordered" evidence="1">
    <location>
        <begin position="964"/>
        <end position="983"/>
    </location>
</feature>
<feature type="compositionally biased region" description="Polar residues" evidence="1">
    <location>
        <begin position="869"/>
        <end position="884"/>
    </location>
</feature>
<feature type="compositionally biased region" description="Basic and acidic residues" evidence="1">
    <location>
        <begin position="1281"/>
        <end position="1294"/>
    </location>
</feature>
<gene>
    <name evidence="3" type="ORF">NP493_542g02000</name>
</gene>
<keyword evidence="4" id="KW-1185">Reference proteome</keyword>
<proteinExistence type="predicted"/>
<feature type="region of interest" description="Disordered" evidence="1">
    <location>
        <begin position="1647"/>
        <end position="1822"/>
    </location>
</feature>
<feature type="compositionally biased region" description="Polar residues" evidence="1">
    <location>
        <begin position="964"/>
        <end position="980"/>
    </location>
</feature>
<feature type="compositionally biased region" description="Polar residues" evidence="1">
    <location>
        <begin position="2830"/>
        <end position="2847"/>
    </location>
</feature>
<evidence type="ECO:0000259" key="2">
    <source>
        <dbReference type="Pfam" id="PF12509"/>
    </source>
</evidence>
<feature type="compositionally biased region" description="Polar residues" evidence="1">
    <location>
        <begin position="1775"/>
        <end position="1785"/>
    </location>
</feature>
<dbReference type="Proteomes" id="UP001209878">
    <property type="component" value="Unassembled WGS sequence"/>
</dbReference>
<feature type="compositionally biased region" description="Basic and acidic residues" evidence="1">
    <location>
        <begin position="2412"/>
        <end position="2428"/>
    </location>
</feature>
<feature type="compositionally biased region" description="Polar residues" evidence="1">
    <location>
        <begin position="814"/>
        <end position="862"/>
    </location>
</feature>
<feature type="compositionally biased region" description="Basic and acidic residues" evidence="1">
    <location>
        <begin position="1675"/>
        <end position="1685"/>
    </location>
</feature>
<dbReference type="EMBL" id="JAODUO010000542">
    <property type="protein sequence ID" value="KAK2178480.1"/>
    <property type="molecule type" value="Genomic_DNA"/>
</dbReference>
<feature type="region of interest" description="Disordered" evidence="1">
    <location>
        <begin position="2281"/>
        <end position="2301"/>
    </location>
</feature>
<feature type="compositionally biased region" description="Basic and acidic residues" evidence="1">
    <location>
        <begin position="1731"/>
        <end position="1740"/>
    </location>
</feature>
<feature type="compositionally biased region" description="Polar residues" evidence="1">
    <location>
        <begin position="1325"/>
        <end position="1337"/>
    </location>
</feature>
<feature type="region of interest" description="Disordered" evidence="1">
    <location>
        <begin position="645"/>
        <end position="685"/>
    </location>
</feature>
<feature type="compositionally biased region" description="Basic and acidic residues" evidence="1">
    <location>
        <begin position="2506"/>
        <end position="2520"/>
    </location>
</feature>
<feature type="region of interest" description="Disordered" evidence="1">
    <location>
        <begin position="1248"/>
        <end position="1385"/>
    </location>
</feature>
<feature type="compositionally biased region" description="Basic residues" evidence="1">
    <location>
        <begin position="1295"/>
        <end position="1309"/>
    </location>
</feature>
<dbReference type="Pfam" id="PF12509">
    <property type="entry name" value="DUF3715"/>
    <property type="match status" value="1"/>
</dbReference>
<feature type="region of interest" description="Disordered" evidence="1">
    <location>
        <begin position="2494"/>
        <end position="2524"/>
    </location>
</feature>
<dbReference type="InterPro" id="IPR022188">
    <property type="entry name" value="TASOR_DUF3715"/>
</dbReference>
<accession>A0AAD9NQB6</accession>
<feature type="domain" description="TASOR pseudo-PARP" evidence="2">
    <location>
        <begin position="105"/>
        <end position="240"/>
    </location>
</feature>
<feature type="region of interest" description="Disordered" evidence="1">
    <location>
        <begin position="1981"/>
        <end position="2002"/>
    </location>
</feature>
<protein>
    <recommendedName>
        <fullName evidence="2">TASOR pseudo-PARP domain-containing protein</fullName>
    </recommendedName>
</protein>
<feature type="region of interest" description="Disordered" evidence="1">
    <location>
        <begin position="2452"/>
        <end position="2480"/>
    </location>
</feature>
<evidence type="ECO:0000313" key="4">
    <source>
        <dbReference type="Proteomes" id="UP001209878"/>
    </source>
</evidence>
<reference evidence="3" key="1">
    <citation type="journal article" date="2023" name="Mol. Biol. Evol.">
        <title>Third-Generation Sequencing Reveals the Adaptive Role of the Epigenome in Three Deep-Sea Polychaetes.</title>
        <authorList>
            <person name="Perez M."/>
            <person name="Aroh O."/>
            <person name="Sun Y."/>
            <person name="Lan Y."/>
            <person name="Juniper S.K."/>
            <person name="Young C.R."/>
            <person name="Angers B."/>
            <person name="Qian P.Y."/>
        </authorList>
    </citation>
    <scope>NUCLEOTIDE SEQUENCE</scope>
    <source>
        <strain evidence="3">R07B-5</strain>
    </source>
</reference>
<feature type="compositionally biased region" description="Polar residues" evidence="1">
    <location>
        <begin position="892"/>
        <end position="901"/>
    </location>
</feature>
<feature type="region of interest" description="Disordered" evidence="1">
    <location>
        <begin position="2378"/>
        <end position="2433"/>
    </location>
</feature>
<feature type="region of interest" description="Disordered" evidence="1">
    <location>
        <begin position="803"/>
        <end position="950"/>
    </location>
</feature>
<organism evidence="3 4">
    <name type="scientific">Ridgeia piscesae</name>
    <name type="common">Tubeworm</name>
    <dbReference type="NCBI Taxonomy" id="27915"/>
    <lineage>
        <taxon>Eukaryota</taxon>
        <taxon>Metazoa</taxon>
        <taxon>Spiralia</taxon>
        <taxon>Lophotrochozoa</taxon>
        <taxon>Annelida</taxon>
        <taxon>Polychaeta</taxon>
        <taxon>Sedentaria</taxon>
        <taxon>Canalipalpata</taxon>
        <taxon>Sabellida</taxon>
        <taxon>Siboglinidae</taxon>
        <taxon>Ridgeia</taxon>
    </lineage>
</organism>
<feature type="compositionally biased region" description="Basic and acidic residues" evidence="1">
    <location>
        <begin position="2848"/>
        <end position="2875"/>
    </location>
</feature>
<feature type="compositionally biased region" description="Polar residues" evidence="1">
    <location>
        <begin position="908"/>
        <end position="923"/>
    </location>
</feature>
<sequence length="3126" mass="343919">MDPWNSGRPDVSHDPGGTGMSVLQSDPVRWIESEDGRTPSSQVDLNSDRGKSILSVVQRSYIDTAYKNQRWHVCNIVDITNQHIINKYRARVQEMGQVQRLGTHLIETVMFTCLASDKVLEEVRDNGYHVNLSVSSFLGPEKKGVVLSRHADVQLKVAELIVDSCWIVMFKVALGNCRYITDMDAQEERVGLSPDNDCHQFTIGPDSSQPIEVQASRDQVYLFEVDVDGMISPRPRQVQPIYAIKIKVTEPELCDTLLAASAPGQTAGGALPSPVAVPFLDQRSEQTLAVNQTGVLSPPLLSCQYSTLSPPVSNSNSGLRDQQRPVVMHAGVQNQQHPVVIRSGMQNQQHPVAIPPGVQNRQHPVAIPSDLQNQQLPFTIHPGLQNRQDPVRIHPGLQNQQHPVAVPPGLQNQQHPFIIPPGPQNQQHPIAVPSGLQNQQHPVVIPPGLQNQQHPIAVPSGLQNQQHPVAVPPGLQNPQHPVVIPPGLHNQQHPVVIPTGLQNQQHPVAVPSGLQNQQRVVRILPRLQIQQHPVAMQSVWNQAPVQGQQAVQNPAVNQAGVQNMHVMPTARSLLQNLGYNSTISKCPERAGWNSDVPLGELSLQALVDATSVPERQPPALVVNTQVQYGRQQTVQDYWYAHSVSPVVQQDKQKRHSCRGKSPGDNRETVPSGSRLSAPALELSPGMGGIQTNPTAIGPSERNTLCEPSVVPPDAASPLGLGMRLPTVITPTETHTEPVVSGPVQPIIIQPTSDVRPFFLMEPPVAGIEPVSASVGGAEDSQMQNTVPWNLFSGGDHEREAVGARGRDDMRNIYGGSSASTKQRNSCSDSSTNTKQRNIYGDSSTNTKQRNIYGDSSTNTKQRNIYGDSSADTKQRNSCSDSSSNTKERNIYGDSSTNTKQRNIYGDSSADTKQRNSCSDSSSNTKERNIYGDSSADTKQRNSDNCSSVNTRDANSYCSVNGKQRNNDCNASTKQRSFCSDSDTHADVTRCPHDLLSDELDDILPTVFTGPDDILGLVHCNFDSGKEVIPAPGANEGDASPADSGIGEKSKELSRIYVHEDGTVELIIERQMNSSSDEDTGGDYLPCSDTASWQRFLSDERFQPKVLLHKLDSVPSSSNRALWCTSEIQKGTSVCGGVDACCSHSDAGKASASEFSDEHLSAATCNIERMDQACSAIRPCPNDAARMSQTYSTAAKDNKSLCPSNGSHGSGVNLPMRVPCRPVMKASLKSNKPSAVCVHLCSPTKCRPCDRSRKHKVKAYSESDKASKRRCKESSGVTLTKHVADAHKRSDSGKHDTKKHHKRRHKKHKRIAEDSSHKRPRKSDTTVKTTGQTDSSDALSEAESLPTISAVVRRSQQRPFNPKSEAQKLSPVAKPWRPRQWAPPGKMPPMLKTVAAKLKHGFSHNMLATWQKSGKITKTITDPTSAELGRMSFNKSLKIALVQKGDGVRPAMKASDHSIRRKPGEIRHLKARRKTVGEQLKTHTASSATFVDSARRHSLGDNIKKKTVCDKSQRRTVGLKQCKDIAARSWLQRSVSEPHDARTSTTCEDTGRNVWSLMGRTMGSVNTDADPAARGYTTNCAGLAQSPVLSADSADSDHSAFTPVALPNAAVSVWSHKPKDQRTAHKTPSHESLASVLTEAWHRSTSQHAVGSSNVLHSKLPKLASKESLKQPLLGRDSRSRRDSGQRDSALAGQDTRSRHDSSQRDPTLVGQNTRSRHDNGQRDPALAGQDPRSRRDDGQRDPSLAGHDIWSRRDSGQRDSALAGQDTRSRHCSGQKDSLLTGQVTRSRHGSGQRNLSLAAKDTRSRHGSGQGDSQLDTGLKPQCGVSAVDKAERGTSTAWVVTELTLHTKAAQATYAHLGHKSSGGGQIDPRLCPPDDRGRVRPIADVLAVTPVIPLEPLLCEPDVSGGTDWGKLIPVNLPQDAWNTSDFCVACERMSSITREYLSKPPEERHRVMLVYSAKLKKTIQQINDDEMFADGTSASISSTSSRSHSRNSHSLMGQKKQLERQELYKVLSDIKASVAADKVKIASMPVPNKEIHRRIDRCRLNCEIINERLGQLNRFHMDQQIQVLPEILRLCSESDKYISVEHQFLFMRVRPIQLGHCNELYALKEIIEAVYEELSLMSERGVSDSRKDWLVLALGWLHTHRRKMLTEICHLEAQHVCELAELFQQRRAWYRKMQAELQKSPTQGCVMALLDNPLKYLDRRICTMTKYLEFIQNLSSCTHHAVGISKDGVSACPKTLPQESTAQRVGGAKHVSVKSEADNLARTSKHNIIRSVCLPKDPSGSSTETHGIGTAEGCHDDTDIDDICHSETADHSEEADTDGEIFSNRDFVQGTSQVEDSIEDVTHDESDKAEVMGECEGSCAEVACGEAVVTGAEDDSSDKAADVTVTESKSTENDNDTTDTGGSQREKNSVSSDGDSHSMNDDDTNLTEMDMSLESLCEDNVGAACESDVNETEHSATEAGGQSRSEEDEDHVDNTNSVVFQTDRHMEESCTEVDSTGDTERKIREDESRVDTTGETMNQVRESETIVDTIGDTTSHVSEMESRVDTTGDTMDQVRESETIVNTIGNTTSHDSEMESRVDTTGDTMTQVRESESIVNTIGDTTSHDSEIESRVDTTGDTMTQVRESESIVNMIGDTTSHDSEMESRVDTTGDTMTQIRESESIVNTIGDTTSHDSEMESRVDTTGDTMTQVRESESIVNTIGDTTSHDSEMESRVDTTGDTMTQIRESESIVNTIGDPTSHVSEMESRVDMTGDTMTQVRENESIVNTIGDTTSHVSEMESRVDTTGDTMNQVRESESRIDTTGYSTDQVRESEDRVDIMNQVNESESQSSMTGDTTNQVKENESRIDKTGDPSDQVKVDGENRKRNNGDVCTTTKHNVCHASSYADVKPTGAMLNVKAPEGKSIGVLMNRNVSSIPSVTAVNQDIGSMAKKRKHEQMKMYLENKRLRTGCVAVQNNSPAVVERNVSKRTDNNATGCRYDDRCLPGFMGKSLSETYLHRSCHEYNRVTDQAYNTSWGVRNLKAPRHHRLGGPSGTEWQGDERPWSASDISGTHDMDEYFMARNGFLQSDDLHHNEASWFDYECGVHREVVVRGHRHHHRHRREHKHHHHTRVHQLWKPH</sequence>
<feature type="compositionally biased region" description="Low complexity" evidence="1">
    <location>
        <begin position="1981"/>
        <end position="1990"/>
    </location>
</feature>
<feature type="region of interest" description="Disordered" evidence="1">
    <location>
        <begin position="3031"/>
        <end position="3050"/>
    </location>
</feature>
<evidence type="ECO:0000313" key="3">
    <source>
        <dbReference type="EMBL" id="KAK2178480.1"/>
    </source>
</evidence>
<comment type="caution">
    <text evidence="3">The sequence shown here is derived from an EMBL/GenBank/DDBJ whole genome shotgun (WGS) entry which is preliminary data.</text>
</comment>